<dbReference type="InterPro" id="IPR000734">
    <property type="entry name" value="TAG_lipase"/>
</dbReference>
<dbReference type="InterPro" id="IPR033906">
    <property type="entry name" value="Lipase_N"/>
</dbReference>
<dbReference type="GO" id="GO:0005615">
    <property type="term" value="C:extracellular space"/>
    <property type="evidence" value="ECO:0007669"/>
    <property type="project" value="TreeGrafter"/>
</dbReference>
<evidence type="ECO:0000256" key="6">
    <source>
        <dbReference type="ARBA" id="ARBA00022525"/>
    </source>
</evidence>
<gene>
    <name evidence="26" type="ORF">AMELA_G00093570</name>
</gene>
<dbReference type="GO" id="GO:0006694">
    <property type="term" value="P:steroid biosynthetic process"/>
    <property type="evidence" value="ECO:0007669"/>
    <property type="project" value="InterPro"/>
</dbReference>
<feature type="domain" description="Lipase" evidence="24">
    <location>
        <begin position="399"/>
        <end position="728"/>
    </location>
</feature>
<keyword evidence="16" id="KW-0472">Membrane</keyword>
<dbReference type="GO" id="GO:0031966">
    <property type="term" value="C:mitochondrial membrane"/>
    <property type="evidence" value="ECO:0007669"/>
    <property type="project" value="UniProtKB-SubCell"/>
</dbReference>
<evidence type="ECO:0000259" key="25">
    <source>
        <dbReference type="Pfam" id="PF01073"/>
    </source>
</evidence>
<keyword evidence="27" id="KW-1185">Reference proteome</keyword>
<keyword evidence="6" id="KW-0964">Secreted</keyword>
<keyword evidence="8" id="KW-0732">Signal</keyword>
<comment type="catalytic activity">
    <reaction evidence="22">
        <text>1-hexadecanoyl-2-(5Z,8Z,11Z,14Z-eicosatetraenoyl)-sn-glycero-3-phospho-L-serine + H2O = 2-(5Z,8Z,11Z,14Z)-eicosatetraenoyl-sn-glycero-3-phospho-L-serine + hexadecanoate + H(+)</text>
        <dbReference type="Rhea" id="RHEA:41187"/>
        <dbReference type="ChEBI" id="CHEBI:7896"/>
        <dbReference type="ChEBI" id="CHEBI:15377"/>
        <dbReference type="ChEBI" id="CHEBI:15378"/>
        <dbReference type="ChEBI" id="CHEBI:75032"/>
        <dbReference type="ChEBI" id="CHEBI:77830"/>
    </reaction>
    <physiologicalReaction direction="left-to-right" evidence="22">
        <dbReference type="Rhea" id="RHEA:41188"/>
    </physiologicalReaction>
</comment>
<name>A0A7J6AWS4_AMEME</name>
<keyword evidence="17" id="KW-1015">Disulfide bond</keyword>
<evidence type="ECO:0000256" key="23">
    <source>
        <dbReference type="RuleBase" id="RU004262"/>
    </source>
</evidence>
<evidence type="ECO:0000256" key="12">
    <source>
        <dbReference type="ARBA" id="ARBA00022989"/>
    </source>
</evidence>
<comment type="subcellular location">
    <subcellularLocation>
        <location evidence="2">Endoplasmic reticulum membrane</location>
        <topology evidence="2">Single-pass membrane protein</topology>
    </subcellularLocation>
    <subcellularLocation>
        <location evidence="1">Mitochondrion membrane</location>
        <topology evidence="1">Single-pass membrane protein</topology>
    </subcellularLocation>
    <subcellularLocation>
        <location evidence="3">Secreted</location>
    </subcellularLocation>
</comment>
<evidence type="ECO:0000256" key="7">
    <source>
        <dbReference type="ARBA" id="ARBA00022692"/>
    </source>
</evidence>
<evidence type="ECO:0000256" key="14">
    <source>
        <dbReference type="ARBA" id="ARBA00023098"/>
    </source>
</evidence>
<evidence type="ECO:0000313" key="26">
    <source>
        <dbReference type="EMBL" id="KAF4087274.1"/>
    </source>
</evidence>
<keyword evidence="12" id="KW-1133">Transmembrane helix</keyword>
<evidence type="ECO:0000256" key="13">
    <source>
        <dbReference type="ARBA" id="ARBA00023002"/>
    </source>
</evidence>
<evidence type="ECO:0000256" key="8">
    <source>
        <dbReference type="ARBA" id="ARBA00022729"/>
    </source>
</evidence>
<comment type="catalytic activity">
    <reaction evidence="21">
        <text>1,2-di-(9Z)-octadecenoyl-sn-glycero-3-phospho-L-serine + H2O = 2-(9Z-octadecenoyl)-sn-glycero-3-phospho-L-serine + (9Z)-octadecenoate + H(+)</text>
        <dbReference type="Rhea" id="RHEA:40491"/>
        <dbReference type="ChEBI" id="CHEBI:15377"/>
        <dbReference type="ChEBI" id="CHEBI:15378"/>
        <dbReference type="ChEBI" id="CHEBI:30823"/>
        <dbReference type="ChEBI" id="CHEBI:74905"/>
        <dbReference type="ChEBI" id="CHEBI:77342"/>
    </reaction>
    <physiologicalReaction direction="left-to-right" evidence="21">
        <dbReference type="Rhea" id="RHEA:40492"/>
    </physiologicalReaction>
</comment>
<dbReference type="GO" id="GO:0016616">
    <property type="term" value="F:oxidoreductase activity, acting on the CH-OH group of donors, NAD or NADP as acceptor"/>
    <property type="evidence" value="ECO:0007669"/>
    <property type="project" value="InterPro"/>
</dbReference>
<dbReference type="InterPro" id="IPR013818">
    <property type="entry name" value="Lipase"/>
</dbReference>
<keyword evidence="10" id="KW-0256">Endoplasmic reticulum</keyword>
<comment type="similarity">
    <text evidence="4">Belongs to the 3-beta-HSD family.</text>
</comment>
<dbReference type="InterPro" id="IPR036291">
    <property type="entry name" value="NAD(P)-bd_dom_sf"/>
</dbReference>
<dbReference type="AlphaFoldDB" id="A0A7J6AWS4"/>
<keyword evidence="7" id="KW-0812">Transmembrane</keyword>
<evidence type="ECO:0000256" key="10">
    <source>
        <dbReference type="ARBA" id="ARBA00022824"/>
    </source>
</evidence>
<evidence type="ECO:0000256" key="17">
    <source>
        <dbReference type="ARBA" id="ARBA00023157"/>
    </source>
</evidence>
<dbReference type="InterPro" id="IPR002225">
    <property type="entry name" value="3Beta_OHSteriod_DH/Estase"/>
</dbReference>
<dbReference type="GO" id="GO:0016042">
    <property type="term" value="P:lipid catabolic process"/>
    <property type="evidence" value="ECO:0007669"/>
    <property type="project" value="UniProtKB-KW"/>
</dbReference>
<comment type="similarity">
    <text evidence="5 23">Belongs to the AB hydrolase superfamily. Lipase family.</text>
</comment>
<dbReference type="Gene3D" id="3.40.50.720">
    <property type="entry name" value="NAD(P)-binding Rossmann-like Domain"/>
    <property type="match status" value="1"/>
</dbReference>
<keyword evidence="11" id="KW-0442">Lipid degradation</keyword>
<dbReference type="PANTHER" id="PTHR11610">
    <property type="entry name" value="LIPASE"/>
    <property type="match status" value="1"/>
</dbReference>
<dbReference type="GO" id="GO:0008970">
    <property type="term" value="F:phospholipase A1 activity"/>
    <property type="evidence" value="ECO:0007669"/>
    <property type="project" value="TreeGrafter"/>
</dbReference>
<dbReference type="Pfam" id="PF00151">
    <property type="entry name" value="Lipase"/>
    <property type="match status" value="1"/>
</dbReference>
<dbReference type="FunFam" id="3.40.50.720:FF:000220">
    <property type="entry name" value="3 beta-hydroxysteroid dehydrogenase/Delta 5--&gt;4-isomerase type 1"/>
    <property type="match status" value="1"/>
</dbReference>
<dbReference type="SUPFAM" id="SSF53474">
    <property type="entry name" value="alpha/beta-Hydrolases"/>
    <property type="match status" value="1"/>
</dbReference>
<evidence type="ECO:0000259" key="24">
    <source>
        <dbReference type="Pfam" id="PF00151"/>
    </source>
</evidence>
<evidence type="ECO:0000313" key="27">
    <source>
        <dbReference type="Proteomes" id="UP000593565"/>
    </source>
</evidence>
<evidence type="ECO:0000256" key="18">
    <source>
        <dbReference type="ARBA" id="ARBA00023180"/>
    </source>
</evidence>
<feature type="domain" description="3-beta hydroxysteroid dehydrogenase/isomerase" evidence="25">
    <location>
        <begin position="9"/>
        <end position="284"/>
    </location>
</feature>
<dbReference type="Pfam" id="PF01073">
    <property type="entry name" value="3Beta_HSD"/>
    <property type="match status" value="1"/>
</dbReference>
<keyword evidence="9" id="KW-0378">Hydrolase</keyword>
<evidence type="ECO:0000256" key="11">
    <source>
        <dbReference type="ARBA" id="ARBA00022963"/>
    </source>
</evidence>
<evidence type="ECO:0000256" key="19">
    <source>
        <dbReference type="ARBA" id="ARBA00040696"/>
    </source>
</evidence>
<dbReference type="EMBL" id="JAAGNN010000007">
    <property type="protein sequence ID" value="KAF4087274.1"/>
    <property type="molecule type" value="Genomic_DNA"/>
</dbReference>
<evidence type="ECO:0000256" key="9">
    <source>
        <dbReference type="ARBA" id="ARBA00022801"/>
    </source>
</evidence>
<evidence type="ECO:0000256" key="21">
    <source>
        <dbReference type="ARBA" id="ARBA00048646"/>
    </source>
</evidence>
<keyword evidence="14" id="KW-0443">Lipid metabolism</keyword>
<keyword evidence="18" id="KW-0325">Glycoprotein</keyword>
<keyword evidence="13" id="KW-0560">Oxidoreductase</keyword>
<evidence type="ECO:0000256" key="4">
    <source>
        <dbReference type="ARBA" id="ARBA00009219"/>
    </source>
</evidence>
<comment type="caution">
    <text evidence="26">The sequence shown here is derived from an EMBL/GenBank/DDBJ whole genome shotgun (WGS) entry which is preliminary data.</text>
</comment>
<dbReference type="Proteomes" id="UP000593565">
    <property type="component" value="Unassembled WGS sequence"/>
</dbReference>
<dbReference type="SUPFAM" id="SSF51735">
    <property type="entry name" value="NAD(P)-binding Rossmann-fold domains"/>
    <property type="match status" value="1"/>
</dbReference>
<evidence type="ECO:0000256" key="3">
    <source>
        <dbReference type="ARBA" id="ARBA00004613"/>
    </source>
</evidence>
<protein>
    <recommendedName>
        <fullName evidence="19">Phospholipase A1 member A</fullName>
    </recommendedName>
</protein>
<dbReference type="PANTHER" id="PTHR11610:SF111">
    <property type="entry name" value="PHOSPHOLIPASE A1 MEMBER A"/>
    <property type="match status" value="1"/>
</dbReference>
<dbReference type="GO" id="GO:0005789">
    <property type="term" value="C:endoplasmic reticulum membrane"/>
    <property type="evidence" value="ECO:0007669"/>
    <property type="project" value="UniProtKB-SubCell"/>
</dbReference>
<evidence type="ECO:0000256" key="16">
    <source>
        <dbReference type="ARBA" id="ARBA00023136"/>
    </source>
</evidence>
<sequence length="844" mass="93896">MSFTRGVCVVTGACGFLGGKLVKLLLEEENLEEIRLLDRCIRPELIQSLEDCHGETKLSTFEGDIRDGDLLKKVCKGASIIFHTASLIDVMGVINYSELYEVNVKGTKLLLEACIQENVASFIYTSSIEVAGPNHRGDPIINGNEDTMYNSYLKFPYSQTKKEAEQLCLNAQGEILQNGGRLATCALRPMYIYGEGCRFTLGHMRDGIQNGDVLLRTSRREAKVNPVYVGNVTFAHLQAARALRDPEKRSVVGGNFYYISDDTPPLSYSDFNHAVLLPLGFGIQDRPFLPFSILYLICFLMEVVQAVLHPLVRFTPALNRQLLIMLNTHFTFSYQKAHRDLGYTPRYNWEEALKTGESLTKSPTCHSIGLAHPSSRSSFGGKMTWTWINIICTLLSLCLTTVVVSDEEPGANCADFNKTTFQKYRQMKGVHVQYLLLTRRNANCASFFTHDCLNHTQNHTAHFNSTLPTKVIIHGYSALGRKPSWVSGLAQALLEKVDANILVVDWLSGASYAYNQVVDNYKEVAVQISILIKKLTTSGINLESFHLIGISMGAHVAGFVGTLFAGKLGRITGLDPAGPMFKNADPYDRLDPSDAMFVEAIHTDSDSFGISIPVGHVDFFINGGLDQTGCVRSSFASIFIYFPVYGYVICDHMRALHVYMSALNGSCPLTGFPCSSYEDFLSGRCTNCDDTFNNICPQIGLLKNSGITMSPLPIHEKVYLLTTSEVPFCVHHVLIELKVSPLIKSAVVQVTLVSMQDIKTKQKLHLETGKTIYKKVVGHPEHLCKIESIHLKNIGALIYRQGNVHFEYICISKIPKMRRLDTLCVENIKIGRGAPWSHHLIQVC</sequence>
<reference evidence="26 27" key="1">
    <citation type="submission" date="2020-02" db="EMBL/GenBank/DDBJ databases">
        <title>A chromosome-scale genome assembly of the black bullhead catfish (Ameiurus melas).</title>
        <authorList>
            <person name="Wen M."/>
            <person name="Zham M."/>
            <person name="Cabau C."/>
            <person name="Klopp C."/>
            <person name="Donnadieu C."/>
            <person name="Roques C."/>
            <person name="Bouchez O."/>
            <person name="Lampietro C."/>
            <person name="Jouanno E."/>
            <person name="Herpin A."/>
            <person name="Louis A."/>
            <person name="Berthelot C."/>
            <person name="Parey E."/>
            <person name="Roest-Crollius H."/>
            <person name="Braasch I."/>
            <person name="Postlethwait J."/>
            <person name="Robinson-Rechavi M."/>
            <person name="Echchiki A."/>
            <person name="Begum T."/>
            <person name="Montfort J."/>
            <person name="Schartl M."/>
            <person name="Bobe J."/>
            <person name="Guiguen Y."/>
        </authorList>
    </citation>
    <scope>NUCLEOTIDE SEQUENCE [LARGE SCALE GENOMIC DNA]</scope>
    <source>
        <strain evidence="26">M_S1</strain>
        <tissue evidence="26">Blood</tissue>
    </source>
</reference>
<dbReference type="Gene3D" id="3.40.50.1820">
    <property type="entry name" value="alpha/beta hydrolase"/>
    <property type="match status" value="1"/>
</dbReference>
<accession>A0A7J6AWS4</accession>
<evidence type="ECO:0000256" key="22">
    <source>
        <dbReference type="ARBA" id="ARBA00048700"/>
    </source>
</evidence>
<organism evidence="26 27">
    <name type="scientific">Ameiurus melas</name>
    <name type="common">Black bullhead</name>
    <name type="synonym">Silurus melas</name>
    <dbReference type="NCBI Taxonomy" id="219545"/>
    <lineage>
        <taxon>Eukaryota</taxon>
        <taxon>Metazoa</taxon>
        <taxon>Chordata</taxon>
        <taxon>Craniata</taxon>
        <taxon>Vertebrata</taxon>
        <taxon>Euteleostomi</taxon>
        <taxon>Actinopterygii</taxon>
        <taxon>Neopterygii</taxon>
        <taxon>Teleostei</taxon>
        <taxon>Ostariophysi</taxon>
        <taxon>Siluriformes</taxon>
        <taxon>Ictaluridae</taxon>
        <taxon>Ameiurus</taxon>
    </lineage>
</organism>
<dbReference type="InterPro" id="IPR029058">
    <property type="entry name" value="AB_hydrolase_fold"/>
</dbReference>
<keyword evidence="15" id="KW-0496">Mitochondrion</keyword>
<evidence type="ECO:0000256" key="5">
    <source>
        <dbReference type="ARBA" id="ARBA00010701"/>
    </source>
</evidence>
<comment type="catalytic activity">
    <reaction evidence="20">
        <text>1-(9Z-octadecenoyl)-sn-glycero-3-phospho-L-serine + H2O = sn-glycero-3-phospho-L-serine + (9Z)-octadecenoate + H(+)</text>
        <dbReference type="Rhea" id="RHEA:40499"/>
        <dbReference type="ChEBI" id="CHEBI:15377"/>
        <dbReference type="ChEBI" id="CHEBI:15378"/>
        <dbReference type="ChEBI" id="CHEBI:30823"/>
        <dbReference type="ChEBI" id="CHEBI:64765"/>
        <dbReference type="ChEBI" id="CHEBI:74617"/>
    </reaction>
    <physiologicalReaction direction="left-to-right" evidence="20">
        <dbReference type="Rhea" id="RHEA:40500"/>
    </physiologicalReaction>
</comment>
<evidence type="ECO:0000256" key="15">
    <source>
        <dbReference type="ARBA" id="ARBA00023128"/>
    </source>
</evidence>
<dbReference type="PRINTS" id="PR00821">
    <property type="entry name" value="TAGLIPASE"/>
</dbReference>
<evidence type="ECO:0000256" key="20">
    <source>
        <dbReference type="ARBA" id="ARBA00048284"/>
    </source>
</evidence>
<proteinExistence type="inferred from homology"/>
<evidence type="ECO:0000256" key="2">
    <source>
        <dbReference type="ARBA" id="ARBA00004389"/>
    </source>
</evidence>
<evidence type="ECO:0000256" key="1">
    <source>
        <dbReference type="ARBA" id="ARBA00004304"/>
    </source>
</evidence>
<dbReference type="CDD" id="cd00707">
    <property type="entry name" value="Pancreat_lipase_like"/>
    <property type="match status" value="1"/>
</dbReference>